<dbReference type="EMBL" id="ML977036">
    <property type="protein sequence ID" value="KAF1949508.1"/>
    <property type="molecule type" value="Genomic_DNA"/>
</dbReference>
<dbReference type="GO" id="GO:0016020">
    <property type="term" value="C:membrane"/>
    <property type="evidence" value="ECO:0007669"/>
    <property type="project" value="UniProtKB-SubCell"/>
</dbReference>
<dbReference type="PANTHER" id="PTHR33048:SF167">
    <property type="entry name" value="INTEGRAL MEMBRANE PROTEIN"/>
    <property type="match status" value="1"/>
</dbReference>
<dbReference type="AlphaFoldDB" id="A0A6A5TB58"/>
<organism evidence="9 10">
    <name type="scientific">Byssothecium circinans</name>
    <dbReference type="NCBI Taxonomy" id="147558"/>
    <lineage>
        <taxon>Eukaryota</taxon>
        <taxon>Fungi</taxon>
        <taxon>Dikarya</taxon>
        <taxon>Ascomycota</taxon>
        <taxon>Pezizomycotina</taxon>
        <taxon>Dothideomycetes</taxon>
        <taxon>Pleosporomycetidae</taxon>
        <taxon>Pleosporales</taxon>
        <taxon>Massarineae</taxon>
        <taxon>Massarinaceae</taxon>
        <taxon>Byssothecium</taxon>
    </lineage>
</organism>
<dbReference type="InterPro" id="IPR052337">
    <property type="entry name" value="SAT4-like"/>
</dbReference>
<protein>
    <recommendedName>
        <fullName evidence="8">Rhodopsin domain-containing protein</fullName>
    </recommendedName>
</protein>
<evidence type="ECO:0000256" key="1">
    <source>
        <dbReference type="ARBA" id="ARBA00004141"/>
    </source>
</evidence>
<evidence type="ECO:0000313" key="10">
    <source>
        <dbReference type="Proteomes" id="UP000800035"/>
    </source>
</evidence>
<dbReference type="OrthoDB" id="3934549at2759"/>
<feature type="transmembrane region" description="Helical" evidence="7">
    <location>
        <begin position="184"/>
        <end position="204"/>
    </location>
</feature>
<feature type="transmembrane region" description="Helical" evidence="7">
    <location>
        <begin position="107"/>
        <end position="125"/>
    </location>
</feature>
<dbReference type="PANTHER" id="PTHR33048">
    <property type="entry name" value="PTH11-LIKE INTEGRAL MEMBRANE PROTEIN (AFU_ORTHOLOGUE AFUA_5G11245)"/>
    <property type="match status" value="1"/>
</dbReference>
<evidence type="ECO:0000256" key="5">
    <source>
        <dbReference type="ARBA" id="ARBA00038359"/>
    </source>
</evidence>
<evidence type="ECO:0000256" key="3">
    <source>
        <dbReference type="ARBA" id="ARBA00022989"/>
    </source>
</evidence>
<keyword evidence="10" id="KW-1185">Reference proteome</keyword>
<feature type="transmembrane region" description="Helical" evidence="7">
    <location>
        <begin position="254"/>
        <end position="277"/>
    </location>
</feature>
<evidence type="ECO:0000256" key="7">
    <source>
        <dbReference type="SAM" id="Phobius"/>
    </source>
</evidence>
<feature type="domain" description="Rhodopsin" evidence="8">
    <location>
        <begin position="39"/>
        <end position="283"/>
    </location>
</feature>
<evidence type="ECO:0000313" key="9">
    <source>
        <dbReference type="EMBL" id="KAF1949508.1"/>
    </source>
</evidence>
<reference evidence="9" key="1">
    <citation type="journal article" date="2020" name="Stud. Mycol.">
        <title>101 Dothideomycetes genomes: a test case for predicting lifestyles and emergence of pathogens.</title>
        <authorList>
            <person name="Haridas S."/>
            <person name="Albert R."/>
            <person name="Binder M."/>
            <person name="Bloem J."/>
            <person name="Labutti K."/>
            <person name="Salamov A."/>
            <person name="Andreopoulos B."/>
            <person name="Baker S."/>
            <person name="Barry K."/>
            <person name="Bills G."/>
            <person name="Bluhm B."/>
            <person name="Cannon C."/>
            <person name="Castanera R."/>
            <person name="Culley D."/>
            <person name="Daum C."/>
            <person name="Ezra D."/>
            <person name="Gonzalez J."/>
            <person name="Henrissat B."/>
            <person name="Kuo A."/>
            <person name="Liang C."/>
            <person name="Lipzen A."/>
            <person name="Lutzoni F."/>
            <person name="Magnuson J."/>
            <person name="Mondo S."/>
            <person name="Nolan M."/>
            <person name="Ohm R."/>
            <person name="Pangilinan J."/>
            <person name="Park H.-J."/>
            <person name="Ramirez L."/>
            <person name="Alfaro M."/>
            <person name="Sun H."/>
            <person name="Tritt A."/>
            <person name="Yoshinaga Y."/>
            <person name="Zwiers L.-H."/>
            <person name="Turgeon B."/>
            <person name="Goodwin S."/>
            <person name="Spatafora J."/>
            <person name="Crous P."/>
            <person name="Grigoriev I."/>
        </authorList>
    </citation>
    <scope>NUCLEOTIDE SEQUENCE</scope>
    <source>
        <strain evidence="9">CBS 675.92</strain>
    </source>
</reference>
<keyword evidence="4 7" id="KW-0472">Membrane</keyword>
<feature type="transmembrane region" description="Helical" evidence="7">
    <location>
        <begin position="55"/>
        <end position="76"/>
    </location>
</feature>
<comment type="subcellular location">
    <subcellularLocation>
        <location evidence="1">Membrane</location>
        <topology evidence="1">Multi-pass membrane protein</topology>
    </subcellularLocation>
</comment>
<feature type="region of interest" description="Disordered" evidence="6">
    <location>
        <begin position="345"/>
        <end position="382"/>
    </location>
</feature>
<sequence>MAGEGSLGESAPPKDVDLRHLYMGIIIAVTVVSIVIAWLRVYTRVFISRNPGWDDWIMLMSTPITLITNGFLLRAFQLGLGRHQHYVPKAQIPECFKWLWAAEPTNLFALYAVRVSIALFFLRLIPQHQKGYRRIIWISIWALTLSDVYVSITYFIQCIPIEKVWLPDTPGKCLPNAAYEAAPWVYQAVSILADIALVSIPLLMFRTLNLPKRTKIGVIVLCCLGVFTCAIAIAKTALLPALFDHEEKDKTWSLAQLCFWAPMEICIGMICGCVPCLKPLYHRIRGNKPPGSHLPSSYATGSQGGTAFRAKGTKYGVRVTANRDDRSKSEESILRDGAADIELGTVGSTGLGSDGRDSPGFSGATAVGGGAAPLSRSNTNTGTMGILRTTQVEFRNEPLKAS</sequence>
<gene>
    <name evidence="9" type="ORF">CC80DRAFT_555232</name>
</gene>
<accession>A0A6A5TB58</accession>
<feature type="transmembrane region" description="Helical" evidence="7">
    <location>
        <begin position="216"/>
        <end position="234"/>
    </location>
</feature>
<evidence type="ECO:0000259" key="8">
    <source>
        <dbReference type="Pfam" id="PF20684"/>
    </source>
</evidence>
<dbReference type="Pfam" id="PF20684">
    <property type="entry name" value="Fung_rhodopsin"/>
    <property type="match status" value="1"/>
</dbReference>
<evidence type="ECO:0000256" key="6">
    <source>
        <dbReference type="SAM" id="MobiDB-lite"/>
    </source>
</evidence>
<feature type="transmembrane region" description="Helical" evidence="7">
    <location>
        <begin position="137"/>
        <end position="156"/>
    </location>
</feature>
<name>A0A6A5TB58_9PLEO</name>
<comment type="similarity">
    <text evidence="5">Belongs to the SAT4 family.</text>
</comment>
<keyword evidence="2 7" id="KW-0812">Transmembrane</keyword>
<feature type="transmembrane region" description="Helical" evidence="7">
    <location>
        <begin position="20"/>
        <end position="43"/>
    </location>
</feature>
<proteinExistence type="inferred from homology"/>
<dbReference type="InterPro" id="IPR049326">
    <property type="entry name" value="Rhodopsin_dom_fungi"/>
</dbReference>
<keyword evidence="3 7" id="KW-1133">Transmembrane helix</keyword>
<evidence type="ECO:0000256" key="4">
    <source>
        <dbReference type="ARBA" id="ARBA00023136"/>
    </source>
</evidence>
<evidence type="ECO:0000256" key="2">
    <source>
        <dbReference type="ARBA" id="ARBA00022692"/>
    </source>
</evidence>
<dbReference type="Proteomes" id="UP000800035">
    <property type="component" value="Unassembled WGS sequence"/>
</dbReference>